<evidence type="ECO:0000313" key="5">
    <source>
        <dbReference type="Proteomes" id="UP000316851"/>
    </source>
</evidence>
<dbReference type="SUPFAM" id="SSF54060">
    <property type="entry name" value="His-Me finger endonucleases"/>
    <property type="match status" value="1"/>
</dbReference>
<feature type="compositionally biased region" description="Low complexity" evidence="3">
    <location>
        <begin position="36"/>
        <end position="46"/>
    </location>
</feature>
<proteinExistence type="predicted"/>
<comment type="caution">
    <text evidence="4">The sequence shown here is derived from an EMBL/GenBank/DDBJ whole genome shotgun (WGS) entry which is preliminary data.</text>
</comment>
<name>A0ABY2Z560_9BACT</name>
<keyword evidence="2" id="KW-0378">Hydrolase</keyword>
<evidence type="ECO:0000313" key="4">
    <source>
        <dbReference type="EMBL" id="TPR54373.1"/>
    </source>
</evidence>
<gene>
    <name evidence="4" type="ORF">FJR74_00810</name>
</gene>
<dbReference type="PANTHER" id="PTHR33607">
    <property type="entry name" value="ENDONUCLEASE-1"/>
    <property type="match status" value="1"/>
</dbReference>
<keyword evidence="5" id="KW-1185">Reference proteome</keyword>
<feature type="region of interest" description="Disordered" evidence="3">
    <location>
        <begin position="36"/>
        <end position="58"/>
    </location>
</feature>
<dbReference type="EMBL" id="VHHP01000002">
    <property type="protein sequence ID" value="TPR54373.1"/>
    <property type="molecule type" value="Genomic_DNA"/>
</dbReference>
<evidence type="ECO:0000256" key="2">
    <source>
        <dbReference type="ARBA" id="ARBA00022801"/>
    </source>
</evidence>
<accession>A0ABY2Z560</accession>
<organism evidence="4 5">
    <name type="scientific">Metamycoplasma neophronis</name>
    <dbReference type="NCBI Taxonomy" id="872983"/>
    <lineage>
        <taxon>Bacteria</taxon>
        <taxon>Bacillati</taxon>
        <taxon>Mycoplasmatota</taxon>
        <taxon>Mycoplasmoidales</taxon>
        <taxon>Metamycoplasmataceae</taxon>
        <taxon>Metamycoplasma</taxon>
    </lineage>
</organism>
<dbReference type="Proteomes" id="UP000316851">
    <property type="component" value="Unassembled WGS sequence"/>
</dbReference>
<dbReference type="Pfam" id="PF04231">
    <property type="entry name" value="Endonuclease_1"/>
    <property type="match status" value="1"/>
</dbReference>
<dbReference type="InterPro" id="IPR044925">
    <property type="entry name" value="His-Me_finger_sf"/>
</dbReference>
<dbReference type="InterPro" id="IPR007346">
    <property type="entry name" value="Endonuclease-I"/>
</dbReference>
<protein>
    <submittedName>
        <fullName evidence="4">Ribonuclease</fullName>
    </submittedName>
</protein>
<evidence type="ECO:0000256" key="1">
    <source>
        <dbReference type="ARBA" id="ARBA00022722"/>
    </source>
</evidence>
<evidence type="ECO:0000256" key="3">
    <source>
        <dbReference type="SAM" id="MobiDB-lite"/>
    </source>
</evidence>
<keyword evidence="1" id="KW-0540">Nuclease</keyword>
<dbReference type="PANTHER" id="PTHR33607:SF2">
    <property type="entry name" value="ENDONUCLEASE-1"/>
    <property type="match status" value="1"/>
</dbReference>
<sequence length="346" mass="39664">MIKYRNSDEPLISKNIYTSTINLEISALSNSNIEETNTNADTNANNNHEHNNSNGTPFNGAALTLNKNTEIRYSNKNMNFYASLEGLSGQALREGLFSIQKANRNKTGSYNDLFKTYEDAFVDKYYEKDGSVLDIYEENPQGKDTYIQWHGKYRDTGNAEGKGMNREHLIAQSWFSQQAPMRNDAHHVWPTDKKVNAWHGNYPYGTVKTPKIISVNGTKIGDSVEDGRPVAEVIDEFKGDVARAHLYFAFTYRDKNLYNNESANRFFVRNRLGLAEIKDKFKQTMLNWAKSDNISQFDIDRNNGIYKHQGNRNPFIDYPELIDVVFNGNNDFVFHNKGFATELVKK</sequence>
<reference evidence="4" key="1">
    <citation type="submission" date="2019-06" db="EMBL/GenBank/DDBJ databases">
        <title>Mycoplasma neophronis type strain whole genome sequence.</title>
        <authorList>
            <person name="Spergser J."/>
        </authorList>
    </citation>
    <scope>NUCLEOTIDE SEQUENCE [LARGE SCALE GENOMIC DNA]</scope>
    <source>
        <strain evidence="4">DSM 24097</strain>
    </source>
</reference>